<dbReference type="InterPro" id="IPR018044">
    <property type="entry name" value="Peptidase_S11"/>
</dbReference>
<evidence type="ECO:0000256" key="14">
    <source>
        <dbReference type="PIRSR" id="PIRSR618044-2"/>
    </source>
</evidence>
<keyword evidence="11" id="KW-0961">Cell wall biogenesis/degradation</keyword>
<dbReference type="KEGG" id="llp:GH975_10865"/>
<dbReference type="InterPro" id="IPR001967">
    <property type="entry name" value="Peptidase_S11_N"/>
</dbReference>
<dbReference type="UniPathway" id="UPA00219"/>
<dbReference type="EC" id="3.4.16.4" evidence="4"/>
<accession>A0A5Q2Q8K9</accession>
<proteinExistence type="inferred from homology"/>
<dbReference type="Gene3D" id="2.60.410.10">
    <property type="entry name" value="D-Ala-D-Ala carboxypeptidase, C-terminal domain"/>
    <property type="match status" value="1"/>
</dbReference>
<keyword evidence="5 18" id="KW-0121">Carboxypeptidase</keyword>
<evidence type="ECO:0000256" key="13">
    <source>
        <dbReference type="PIRSR" id="PIRSR618044-1"/>
    </source>
</evidence>
<evidence type="ECO:0000256" key="4">
    <source>
        <dbReference type="ARBA" id="ARBA00012448"/>
    </source>
</evidence>
<comment type="function">
    <text evidence="1">Removes C-terminal D-alanyl residues from sugar-peptide cell wall precursors.</text>
</comment>
<feature type="signal peptide" evidence="16">
    <location>
        <begin position="1"/>
        <end position="18"/>
    </location>
</feature>
<feature type="chain" id="PRO_5024363388" description="serine-type D-Ala-D-Ala carboxypeptidase" evidence="16">
    <location>
        <begin position="19"/>
        <end position="387"/>
    </location>
</feature>
<dbReference type="Pfam" id="PF07943">
    <property type="entry name" value="PBP5_C"/>
    <property type="match status" value="1"/>
</dbReference>
<evidence type="ECO:0000259" key="17">
    <source>
        <dbReference type="SMART" id="SM00936"/>
    </source>
</evidence>
<dbReference type="GO" id="GO:0009252">
    <property type="term" value="P:peptidoglycan biosynthetic process"/>
    <property type="evidence" value="ECO:0007669"/>
    <property type="project" value="UniProtKB-UniPathway"/>
</dbReference>
<dbReference type="InterPro" id="IPR012338">
    <property type="entry name" value="Beta-lactam/transpept-like"/>
</dbReference>
<evidence type="ECO:0000256" key="16">
    <source>
        <dbReference type="SAM" id="SignalP"/>
    </source>
</evidence>
<dbReference type="GO" id="GO:0008360">
    <property type="term" value="P:regulation of cell shape"/>
    <property type="evidence" value="ECO:0007669"/>
    <property type="project" value="UniProtKB-KW"/>
</dbReference>
<protein>
    <recommendedName>
        <fullName evidence="4">serine-type D-Ala-D-Ala carboxypeptidase</fullName>
        <ecNumber evidence="4">3.4.16.4</ecNumber>
    </recommendedName>
</protein>
<dbReference type="RefSeq" id="WP_153714542.1">
    <property type="nucleotide sequence ID" value="NZ_CP045871.1"/>
</dbReference>
<sequence>MRLLTLPLLLTLSSWVMAATLTVPVPTSIKRPVPSAPSLAASSYLLIDGSTGTVIVESNADQPLPPASLTKLMTAYLVEKDLKAGTVTLEDSVPISVKAWKTGGSRMFIREGTQVEMGDLLKGIIIQSGNDASVAVAEFLGGSEGGFAELMTAQASALGMTNTTYYNATGLPAPGHLTTARDLSILAREIIYGHPDLYSLYSQKSFTYNDIKQDNRNRLLWKDPSVDGLKTGHTEEAGYCLVASAERNGMRLISVVMGTKSTQSREQETAKLLNYGFRFFEGVSLFQAGQTLDTTARVWGGERDVVSLGPKDAVYLTLPKGARESLSVSLDMQPELVAPIAQGQQIGMLSVTLEGETLALVPVIATEAVVDGSLFKQAMDWVLRAVQ</sequence>
<evidence type="ECO:0000256" key="6">
    <source>
        <dbReference type="ARBA" id="ARBA00022670"/>
    </source>
</evidence>
<feature type="domain" description="Peptidase S11 D-Ala-D-Ala carboxypeptidase A C-terminal" evidence="17">
    <location>
        <begin position="280"/>
        <end position="371"/>
    </location>
</feature>
<feature type="active site" description="Proton acceptor" evidence="13">
    <location>
        <position position="71"/>
    </location>
</feature>
<keyword evidence="8 18" id="KW-0378">Hydrolase</keyword>
<dbReference type="InterPro" id="IPR015956">
    <property type="entry name" value="Peniciliin-bd_prot_C_sf"/>
</dbReference>
<dbReference type="InterPro" id="IPR012907">
    <property type="entry name" value="Peptidase_S11_C"/>
</dbReference>
<comment type="similarity">
    <text evidence="3 15">Belongs to the peptidase S11 family.</text>
</comment>
<dbReference type="SUPFAM" id="SSF56601">
    <property type="entry name" value="beta-lactamase/transpeptidase-like"/>
    <property type="match status" value="1"/>
</dbReference>
<dbReference type="GO" id="GO:0071555">
    <property type="term" value="P:cell wall organization"/>
    <property type="evidence" value="ECO:0007669"/>
    <property type="project" value="UniProtKB-KW"/>
</dbReference>
<evidence type="ECO:0000256" key="5">
    <source>
        <dbReference type="ARBA" id="ARBA00022645"/>
    </source>
</evidence>
<dbReference type="PANTHER" id="PTHR21581:SF6">
    <property type="entry name" value="TRAFFICKING PROTEIN PARTICLE COMPLEX SUBUNIT 12"/>
    <property type="match status" value="1"/>
</dbReference>
<dbReference type="GO" id="GO:0006508">
    <property type="term" value="P:proteolysis"/>
    <property type="evidence" value="ECO:0007669"/>
    <property type="project" value="UniProtKB-KW"/>
</dbReference>
<comment type="pathway">
    <text evidence="2">Cell wall biogenesis; peptidoglycan biosynthesis.</text>
</comment>
<feature type="binding site" evidence="14">
    <location>
        <position position="230"/>
    </location>
    <ligand>
        <name>substrate</name>
    </ligand>
</feature>
<organism evidence="18 19">
    <name type="scientific">Litorivicinus lipolyticus</name>
    <dbReference type="NCBI Taxonomy" id="418701"/>
    <lineage>
        <taxon>Bacteria</taxon>
        <taxon>Pseudomonadati</taxon>
        <taxon>Pseudomonadota</taxon>
        <taxon>Gammaproteobacteria</taxon>
        <taxon>Oceanospirillales</taxon>
        <taxon>Litorivicinaceae</taxon>
        <taxon>Litorivicinus</taxon>
    </lineage>
</organism>
<evidence type="ECO:0000256" key="7">
    <source>
        <dbReference type="ARBA" id="ARBA00022729"/>
    </source>
</evidence>
<name>A0A5Q2Q8K9_9GAMM</name>
<evidence type="ECO:0000256" key="2">
    <source>
        <dbReference type="ARBA" id="ARBA00004752"/>
    </source>
</evidence>
<dbReference type="EMBL" id="CP045871">
    <property type="protein sequence ID" value="QGG81039.1"/>
    <property type="molecule type" value="Genomic_DNA"/>
</dbReference>
<dbReference type="PRINTS" id="PR00725">
    <property type="entry name" value="DADACBPTASE1"/>
</dbReference>
<keyword evidence="10" id="KW-0573">Peptidoglycan synthesis</keyword>
<evidence type="ECO:0000256" key="12">
    <source>
        <dbReference type="ARBA" id="ARBA00034000"/>
    </source>
</evidence>
<dbReference type="GO" id="GO:0009002">
    <property type="term" value="F:serine-type D-Ala-D-Ala carboxypeptidase activity"/>
    <property type="evidence" value="ECO:0007669"/>
    <property type="project" value="UniProtKB-EC"/>
</dbReference>
<evidence type="ECO:0000256" key="8">
    <source>
        <dbReference type="ARBA" id="ARBA00022801"/>
    </source>
</evidence>
<keyword evidence="7 16" id="KW-0732">Signal</keyword>
<evidence type="ECO:0000256" key="9">
    <source>
        <dbReference type="ARBA" id="ARBA00022960"/>
    </source>
</evidence>
<dbReference type="Pfam" id="PF00768">
    <property type="entry name" value="Peptidase_S11"/>
    <property type="match status" value="1"/>
</dbReference>
<feature type="active site" description="Acyl-ester intermediate" evidence="13">
    <location>
        <position position="68"/>
    </location>
</feature>
<feature type="active site" evidence="13">
    <location>
        <position position="128"/>
    </location>
</feature>
<dbReference type="SUPFAM" id="SSF69189">
    <property type="entry name" value="Penicillin-binding protein associated domain"/>
    <property type="match status" value="1"/>
</dbReference>
<dbReference type="PANTHER" id="PTHR21581">
    <property type="entry name" value="D-ALANYL-D-ALANINE CARBOXYPEPTIDASE"/>
    <property type="match status" value="1"/>
</dbReference>
<keyword evidence="9" id="KW-0133">Cell shape</keyword>
<evidence type="ECO:0000313" key="18">
    <source>
        <dbReference type="EMBL" id="QGG81039.1"/>
    </source>
</evidence>
<evidence type="ECO:0000256" key="3">
    <source>
        <dbReference type="ARBA" id="ARBA00007164"/>
    </source>
</evidence>
<gene>
    <name evidence="18" type="ORF">GH975_10865</name>
</gene>
<evidence type="ECO:0000313" key="19">
    <source>
        <dbReference type="Proteomes" id="UP000388235"/>
    </source>
</evidence>
<dbReference type="InterPro" id="IPR037167">
    <property type="entry name" value="Peptidase_S11_C_sf"/>
</dbReference>
<evidence type="ECO:0000256" key="11">
    <source>
        <dbReference type="ARBA" id="ARBA00023316"/>
    </source>
</evidence>
<comment type="catalytic activity">
    <reaction evidence="12">
        <text>Preferential cleavage: (Ac)2-L-Lys-D-Ala-|-D-Ala. Also transpeptidation of peptidyl-alanyl moieties that are N-acyl substituents of D-alanine.</text>
        <dbReference type="EC" id="3.4.16.4"/>
    </reaction>
</comment>
<evidence type="ECO:0000256" key="15">
    <source>
        <dbReference type="RuleBase" id="RU004016"/>
    </source>
</evidence>
<dbReference type="Gene3D" id="3.40.710.10">
    <property type="entry name" value="DD-peptidase/beta-lactamase superfamily"/>
    <property type="match status" value="1"/>
</dbReference>
<reference evidence="18 19" key="1">
    <citation type="submission" date="2019-11" db="EMBL/GenBank/DDBJ databases">
        <authorList>
            <person name="Khan S.A."/>
            <person name="Jeon C.O."/>
            <person name="Chun B.H."/>
        </authorList>
    </citation>
    <scope>NUCLEOTIDE SEQUENCE [LARGE SCALE GENOMIC DNA]</scope>
    <source>
        <strain evidence="18 19">IMCC 1097</strain>
    </source>
</reference>
<dbReference type="OrthoDB" id="9795979at2"/>
<dbReference type="AlphaFoldDB" id="A0A5Q2Q8K9"/>
<dbReference type="Proteomes" id="UP000388235">
    <property type="component" value="Chromosome"/>
</dbReference>
<dbReference type="SMART" id="SM00936">
    <property type="entry name" value="PBP5_C"/>
    <property type="match status" value="1"/>
</dbReference>
<evidence type="ECO:0000256" key="10">
    <source>
        <dbReference type="ARBA" id="ARBA00022984"/>
    </source>
</evidence>
<evidence type="ECO:0000256" key="1">
    <source>
        <dbReference type="ARBA" id="ARBA00003217"/>
    </source>
</evidence>
<keyword evidence="6" id="KW-0645">Protease</keyword>
<keyword evidence="19" id="KW-1185">Reference proteome</keyword>